<gene>
    <name evidence="2" type="ORF">BpHYR1_054332</name>
</gene>
<feature type="transmembrane region" description="Helical" evidence="1">
    <location>
        <begin position="68"/>
        <end position="86"/>
    </location>
</feature>
<accession>A0A3M7S3V8</accession>
<dbReference type="AlphaFoldDB" id="A0A3M7S3V8"/>
<keyword evidence="3" id="KW-1185">Reference proteome</keyword>
<keyword evidence="1" id="KW-0812">Transmembrane</keyword>
<evidence type="ECO:0000313" key="2">
    <source>
        <dbReference type="EMBL" id="RNA30484.1"/>
    </source>
</evidence>
<protein>
    <submittedName>
        <fullName evidence="2">Uncharacterized protein</fullName>
    </submittedName>
</protein>
<dbReference type="EMBL" id="REGN01002084">
    <property type="protein sequence ID" value="RNA30484.1"/>
    <property type="molecule type" value="Genomic_DNA"/>
</dbReference>
<evidence type="ECO:0000256" key="1">
    <source>
        <dbReference type="SAM" id="Phobius"/>
    </source>
</evidence>
<reference evidence="2 3" key="1">
    <citation type="journal article" date="2018" name="Sci. Rep.">
        <title>Genomic signatures of local adaptation to the degree of environmental predictability in rotifers.</title>
        <authorList>
            <person name="Franch-Gras L."/>
            <person name="Hahn C."/>
            <person name="Garcia-Roger E.M."/>
            <person name="Carmona M.J."/>
            <person name="Serra M."/>
            <person name="Gomez A."/>
        </authorList>
    </citation>
    <scope>NUCLEOTIDE SEQUENCE [LARGE SCALE GENOMIC DNA]</scope>
    <source>
        <strain evidence="2">HYR1</strain>
    </source>
</reference>
<organism evidence="2 3">
    <name type="scientific">Brachionus plicatilis</name>
    <name type="common">Marine rotifer</name>
    <name type="synonym">Brachionus muelleri</name>
    <dbReference type="NCBI Taxonomy" id="10195"/>
    <lineage>
        <taxon>Eukaryota</taxon>
        <taxon>Metazoa</taxon>
        <taxon>Spiralia</taxon>
        <taxon>Gnathifera</taxon>
        <taxon>Rotifera</taxon>
        <taxon>Eurotatoria</taxon>
        <taxon>Monogononta</taxon>
        <taxon>Pseudotrocha</taxon>
        <taxon>Ploima</taxon>
        <taxon>Brachionidae</taxon>
        <taxon>Brachionus</taxon>
    </lineage>
</organism>
<keyword evidence="1" id="KW-0472">Membrane</keyword>
<sequence>MPDFYNTSEVKKAQKRTDFIIKNNMIKFKYKSMNLITYFKRLGVMVKIDEFEFDKHKKQINCFSKNKLSFVTVVLEFFWGFWVIIYELRLFEHYPLKE</sequence>
<proteinExistence type="predicted"/>
<name>A0A3M7S3V8_BRAPC</name>
<evidence type="ECO:0000313" key="3">
    <source>
        <dbReference type="Proteomes" id="UP000276133"/>
    </source>
</evidence>
<keyword evidence="1" id="KW-1133">Transmembrane helix</keyword>
<dbReference type="Proteomes" id="UP000276133">
    <property type="component" value="Unassembled WGS sequence"/>
</dbReference>
<comment type="caution">
    <text evidence="2">The sequence shown here is derived from an EMBL/GenBank/DDBJ whole genome shotgun (WGS) entry which is preliminary data.</text>
</comment>